<sequence>MDSIYTTVIQSDISDQGYRAYSQFETAFTLTQVMRQPGQDPDQIRFRDILMGLRNGETTMEDWNYLMEQTPTRLQDQSPYVNALRLFPTVEAVVHQNVAMLRDYGHPIA</sequence>
<dbReference type="OrthoDB" id="7470624at2759"/>
<reference evidence="1" key="1">
    <citation type="submission" date="2017-05" db="UniProtKB">
        <authorList>
            <consortium name="EnsemblMetazoa"/>
        </authorList>
    </citation>
    <scope>IDENTIFICATION</scope>
</reference>
<organism evidence="1">
    <name type="scientific">Amphimedon queenslandica</name>
    <name type="common">Sponge</name>
    <dbReference type="NCBI Taxonomy" id="400682"/>
    <lineage>
        <taxon>Eukaryota</taxon>
        <taxon>Metazoa</taxon>
        <taxon>Porifera</taxon>
        <taxon>Demospongiae</taxon>
        <taxon>Heteroscleromorpha</taxon>
        <taxon>Haplosclerida</taxon>
        <taxon>Niphatidae</taxon>
        <taxon>Amphimedon</taxon>
    </lineage>
</organism>
<dbReference type="EnsemblMetazoa" id="Aqu2.1.09543_001">
    <property type="protein sequence ID" value="Aqu2.1.09543_001"/>
    <property type="gene ID" value="Aqu2.1.09543"/>
</dbReference>
<evidence type="ECO:0000313" key="1">
    <source>
        <dbReference type="EnsemblMetazoa" id="Aqu2.1.09543_001"/>
    </source>
</evidence>
<protein>
    <submittedName>
        <fullName evidence="1">Uncharacterized protein</fullName>
    </submittedName>
</protein>
<dbReference type="InParanoid" id="A0A1X7T4X8"/>
<dbReference type="AlphaFoldDB" id="A0A1X7T4X8"/>
<name>A0A1X7T4X8_AMPQE</name>
<proteinExistence type="predicted"/>
<accession>A0A1X7T4X8</accession>